<evidence type="ECO:0000313" key="3">
    <source>
        <dbReference type="EMBL" id="GHB65502.1"/>
    </source>
</evidence>
<dbReference type="Pfam" id="PF20432">
    <property type="entry name" value="Xre-like-HTH"/>
    <property type="match status" value="1"/>
</dbReference>
<reference evidence="3 4" key="1">
    <citation type="journal article" date="2014" name="Int. J. Syst. Evol. Microbiol.">
        <title>Complete genome sequence of Corynebacterium casei LMG S-19264T (=DSM 44701T), isolated from a smear-ripened cheese.</title>
        <authorList>
            <consortium name="US DOE Joint Genome Institute (JGI-PGF)"/>
            <person name="Walter F."/>
            <person name="Albersmeier A."/>
            <person name="Kalinowski J."/>
            <person name="Ruckert C."/>
        </authorList>
    </citation>
    <scope>NUCLEOTIDE SEQUENCE [LARGE SCALE GENOMIC DNA]</scope>
    <source>
        <strain evidence="3 4">KCTC 12866</strain>
    </source>
</reference>
<proteinExistence type="predicted"/>
<sequence>MVPPFPFQPNAPYPVVNIIRQARKGVARRRADEVAEIVGLTNIEMAKILNMSVRGLHGKSADELLNQASSERLLLLERLIQHGLSVFDGDTTSLGLWLRTPLKELAYRATEEEKAGPISIRKAGGFVPSRNPTDPPADLAHDDPAPQPPLSILDTVVGFSLAEDVLGRIEWGIIG</sequence>
<protein>
    <recommendedName>
        <fullName evidence="2">Antitoxin Xre-like helix-turn-helix domain-containing protein</fullName>
    </recommendedName>
</protein>
<evidence type="ECO:0000256" key="1">
    <source>
        <dbReference type="SAM" id="MobiDB-lite"/>
    </source>
</evidence>
<dbReference type="Proteomes" id="UP000598271">
    <property type="component" value="Unassembled WGS sequence"/>
</dbReference>
<organism evidence="3 4">
    <name type="scientific">Persicitalea jodogahamensis</name>
    <dbReference type="NCBI Taxonomy" id="402147"/>
    <lineage>
        <taxon>Bacteria</taxon>
        <taxon>Pseudomonadati</taxon>
        <taxon>Bacteroidota</taxon>
        <taxon>Cytophagia</taxon>
        <taxon>Cytophagales</taxon>
        <taxon>Spirosomataceae</taxon>
        <taxon>Persicitalea</taxon>
    </lineage>
</organism>
<dbReference type="EMBL" id="BMXF01000001">
    <property type="protein sequence ID" value="GHB65502.1"/>
    <property type="molecule type" value="Genomic_DNA"/>
</dbReference>
<dbReference type="InterPro" id="IPR046847">
    <property type="entry name" value="Xre-like_HTH"/>
</dbReference>
<feature type="region of interest" description="Disordered" evidence="1">
    <location>
        <begin position="122"/>
        <end position="146"/>
    </location>
</feature>
<accession>A0A8J3G9S7</accession>
<keyword evidence="4" id="KW-1185">Reference proteome</keyword>
<evidence type="ECO:0000259" key="2">
    <source>
        <dbReference type="Pfam" id="PF20432"/>
    </source>
</evidence>
<feature type="domain" description="Antitoxin Xre-like helix-turn-helix" evidence="2">
    <location>
        <begin position="19"/>
        <end position="76"/>
    </location>
</feature>
<name>A0A8J3G9S7_9BACT</name>
<evidence type="ECO:0000313" key="4">
    <source>
        <dbReference type="Proteomes" id="UP000598271"/>
    </source>
</evidence>
<dbReference type="GO" id="GO:0003677">
    <property type="term" value="F:DNA binding"/>
    <property type="evidence" value="ECO:0007669"/>
    <property type="project" value="InterPro"/>
</dbReference>
<comment type="caution">
    <text evidence="3">The sequence shown here is derived from an EMBL/GenBank/DDBJ whole genome shotgun (WGS) entry which is preliminary data.</text>
</comment>
<gene>
    <name evidence="3" type="ORF">GCM10007390_19510</name>
</gene>
<dbReference type="RefSeq" id="WP_189564107.1">
    <property type="nucleotide sequence ID" value="NZ_BMXF01000001.1"/>
</dbReference>
<dbReference type="AlphaFoldDB" id="A0A8J3G9S7"/>